<sequence>MIPGVTDKFCGFLSKIKTQDRYLTSSDQELVQKLSLKLKEFSERTPDSKKIVLLFPVVNSYHRFLIHKVVEDFPELHSFSIGQDPNRRTVVTKVKRIDQEEPWFMSAPRPQSSRGRGRGRAGGQSASNNGGGNEGMGDDSHKGSKNVSPAGVNRQRQKKPEVQRYVPRGRRLLNQQEEETRVEHAEPVDMGDNSPITKDDSNKICTETTNEQRPSRNVKKRTKNEVYIPPGRRTQGEEESPEYGGGTCRSQQFEDCSAVSTKPAESLEQKLSEGAEKDRKEQVTSGNGKEGKSEIVDHKDMDEARNITNDCVERVDEQTVNEYICDKEEEKMEEGMEVGEGDVVNNDCVDQDKSVTVEESSKEKVGILNESERISSSGERKEAGETMETGPQDTKLEDEDDTPLNWDDDIEEGNEDDASKESKNNHSELKTEVKVQTDQPSESKSEVKKIKLKKKKKSKVLNEGKAEEETPALEKKGKKKSTRSNITVFDMMNMHELQEDKVEKKMETKVETVHKEKQEKESVSKGDDWDKEDGEEEDDDWDKMFDDDGECLDPSVMDELTKTVGKVKIEKATIDYLDFKPKEPDYDDMNHVIEIYDFPTEFKTEDLLSVFSQFKNKGFDIKWVDDTHALGVFSSVVAAQDALKTAHPMCKVGPLSEASKACKAKARRCVEFLQPYKPRPETTAMTARRLVTGALGIAPKISKEQREMERQKLKEAKEKKRNDRKQREDIWEGTVASNSS</sequence>
<dbReference type="InterPro" id="IPR012677">
    <property type="entry name" value="Nucleotide-bd_a/b_plait_sf"/>
</dbReference>
<dbReference type="SUPFAM" id="SSF82708">
    <property type="entry name" value="R3H domain"/>
    <property type="match status" value="1"/>
</dbReference>
<dbReference type="GO" id="GO:0003676">
    <property type="term" value="F:nucleic acid binding"/>
    <property type="evidence" value="ECO:0007669"/>
    <property type="project" value="UniProtKB-UniRule"/>
</dbReference>
<protein>
    <recommendedName>
        <fullName evidence="2">R3H domain-containing protein</fullName>
    </recommendedName>
</protein>
<feature type="compositionally biased region" description="Basic and acidic residues" evidence="1">
    <location>
        <begin position="289"/>
        <end position="301"/>
    </location>
</feature>
<feature type="compositionally biased region" description="Acidic residues" evidence="1">
    <location>
        <begin position="529"/>
        <end position="544"/>
    </location>
</feature>
<feature type="compositionally biased region" description="Polar residues" evidence="1">
    <location>
        <begin position="248"/>
        <end position="260"/>
    </location>
</feature>
<dbReference type="SMART" id="SM00393">
    <property type="entry name" value="R3H"/>
    <property type="match status" value="1"/>
</dbReference>
<dbReference type="AlphaFoldDB" id="A0A8W8IP23"/>
<dbReference type="PANTHER" id="PTHR21678:SF0">
    <property type="entry name" value="C3H1-TYPE DOMAIN-CONTAINING PROTEIN"/>
    <property type="match status" value="1"/>
</dbReference>
<accession>A0A8W8IP23</accession>
<dbReference type="EnsemblMetazoa" id="G14938.1">
    <property type="protein sequence ID" value="G14938.1:cds"/>
    <property type="gene ID" value="G14938"/>
</dbReference>
<keyword evidence="4" id="KW-1185">Reference proteome</keyword>
<dbReference type="InterPro" id="IPR036867">
    <property type="entry name" value="R3H_dom_sf"/>
</dbReference>
<evidence type="ECO:0000259" key="2">
    <source>
        <dbReference type="PROSITE" id="PS51061"/>
    </source>
</evidence>
<feature type="domain" description="R3H" evidence="2">
    <location>
        <begin position="28"/>
        <end position="95"/>
    </location>
</feature>
<organism evidence="3 4">
    <name type="scientific">Magallana gigas</name>
    <name type="common">Pacific oyster</name>
    <name type="synonym">Crassostrea gigas</name>
    <dbReference type="NCBI Taxonomy" id="29159"/>
    <lineage>
        <taxon>Eukaryota</taxon>
        <taxon>Metazoa</taxon>
        <taxon>Spiralia</taxon>
        <taxon>Lophotrochozoa</taxon>
        <taxon>Mollusca</taxon>
        <taxon>Bivalvia</taxon>
        <taxon>Autobranchia</taxon>
        <taxon>Pteriomorphia</taxon>
        <taxon>Ostreida</taxon>
        <taxon>Ostreoidea</taxon>
        <taxon>Ostreidae</taxon>
        <taxon>Magallana</taxon>
    </lineage>
</organism>
<proteinExistence type="predicted"/>
<dbReference type="CDD" id="cd12428">
    <property type="entry name" value="RRM_PARN"/>
    <property type="match status" value="1"/>
</dbReference>
<feature type="compositionally biased region" description="Basic and acidic residues" evidence="1">
    <location>
        <begin position="507"/>
        <end position="528"/>
    </location>
</feature>
<reference evidence="3" key="1">
    <citation type="submission" date="2022-08" db="UniProtKB">
        <authorList>
            <consortium name="EnsemblMetazoa"/>
        </authorList>
    </citation>
    <scope>IDENTIFICATION</scope>
    <source>
        <strain evidence="3">05x7-T-G4-1.051#20</strain>
    </source>
</reference>
<feature type="compositionally biased region" description="Polar residues" evidence="1">
    <location>
        <begin position="203"/>
        <end position="212"/>
    </location>
</feature>
<feature type="compositionally biased region" description="Basic and acidic residues" evidence="1">
    <location>
        <begin position="265"/>
        <end position="282"/>
    </location>
</feature>
<dbReference type="PROSITE" id="PS51061">
    <property type="entry name" value="R3H"/>
    <property type="match status" value="1"/>
</dbReference>
<dbReference type="Proteomes" id="UP000005408">
    <property type="component" value="Unassembled WGS sequence"/>
</dbReference>
<feature type="region of interest" description="Disordered" evidence="1">
    <location>
        <begin position="101"/>
        <end position="301"/>
    </location>
</feature>
<dbReference type="SUPFAM" id="SSF54928">
    <property type="entry name" value="RNA-binding domain, RBD"/>
    <property type="match status" value="1"/>
</dbReference>
<dbReference type="InterPro" id="IPR039884">
    <property type="entry name" value="R3HC1/R3HCL"/>
</dbReference>
<feature type="compositionally biased region" description="Basic and acidic residues" evidence="1">
    <location>
        <begin position="417"/>
        <end position="449"/>
    </location>
</feature>
<feature type="region of interest" description="Disordered" evidence="1">
    <location>
        <begin position="701"/>
        <end position="740"/>
    </location>
</feature>
<dbReference type="Gene3D" id="3.30.70.330">
    <property type="match status" value="1"/>
</dbReference>
<feature type="compositionally biased region" description="Basic and acidic residues" evidence="1">
    <location>
        <begin position="178"/>
        <end position="187"/>
    </location>
</feature>
<dbReference type="Gene3D" id="3.30.1370.50">
    <property type="entry name" value="R3H-like domain"/>
    <property type="match status" value="1"/>
</dbReference>
<evidence type="ECO:0000256" key="1">
    <source>
        <dbReference type="SAM" id="MobiDB-lite"/>
    </source>
</evidence>
<name>A0A8W8IP23_MAGGI</name>
<dbReference type="InterPro" id="IPR035979">
    <property type="entry name" value="RBD_domain_sf"/>
</dbReference>
<feature type="compositionally biased region" description="Basic residues" evidence="1">
    <location>
        <begin position="450"/>
        <end position="459"/>
    </location>
</feature>
<dbReference type="InterPro" id="IPR001374">
    <property type="entry name" value="R3H_dom"/>
</dbReference>
<evidence type="ECO:0000313" key="4">
    <source>
        <dbReference type="Proteomes" id="UP000005408"/>
    </source>
</evidence>
<feature type="compositionally biased region" description="Basic and acidic residues" evidence="1">
    <location>
        <begin position="350"/>
        <end position="384"/>
    </location>
</feature>
<feature type="region of interest" description="Disordered" evidence="1">
    <location>
        <begin position="507"/>
        <end position="544"/>
    </location>
</feature>
<feature type="region of interest" description="Disordered" evidence="1">
    <location>
        <begin position="327"/>
        <end position="487"/>
    </location>
</feature>
<dbReference type="PANTHER" id="PTHR21678">
    <property type="entry name" value="GROWTH INHIBITION AND DIFFERENTIATION RELATED PROTEIN 88"/>
    <property type="match status" value="1"/>
</dbReference>
<dbReference type="Pfam" id="PF01424">
    <property type="entry name" value="R3H"/>
    <property type="match status" value="1"/>
</dbReference>
<feature type="compositionally biased region" description="Basic and acidic residues" evidence="1">
    <location>
        <begin position="701"/>
        <end position="730"/>
    </location>
</feature>
<feature type="compositionally biased region" description="Basic and acidic residues" evidence="1">
    <location>
        <begin position="460"/>
        <end position="475"/>
    </location>
</feature>
<feature type="compositionally biased region" description="Acidic residues" evidence="1">
    <location>
        <begin position="396"/>
        <end position="416"/>
    </location>
</feature>
<evidence type="ECO:0000313" key="3">
    <source>
        <dbReference type="EnsemblMetazoa" id="G14938.1:cds"/>
    </source>
</evidence>